<gene>
    <name evidence="2" type="ORF">SAMN05660461_5411</name>
</gene>
<dbReference type="SUPFAM" id="SSF50129">
    <property type="entry name" value="GroES-like"/>
    <property type="match status" value="1"/>
</dbReference>
<dbReference type="InterPro" id="IPR020843">
    <property type="entry name" value="ER"/>
</dbReference>
<dbReference type="InterPro" id="IPR013154">
    <property type="entry name" value="ADH-like_N"/>
</dbReference>
<dbReference type="SMART" id="SM00829">
    <property type="entry name" value="PKS_ER"/>
    <property type="match status" value="1"/>
</dbReference>
<dbReference type="EMBL" id="FUZZ01000005">
    <property type="protein sequence ID" value="SKD09522.1"/>
    <property type="molecule type" value="Genomic_DNA"/>
</dbReference>
<proteinExistence type="predicted"/>
<dbReference type="InterPro" id="IPR036291">
    <property type="entry name" value="NAD(P)-bd_dom_sf"/>
</dbReference>
<dbReference type="Pfam" id="PF13602">
    <property type="entry name" value="ADH_zinc_N_2"/>
    <property type="match status" value="1"/>
</dbReference>
<dbReference type="Gene3D" id="3.90.180.10">
    <property type="entry name" value="Medium-chain alcohol dehydrogenases, catalytic domain"/>
    <property type="match status" value="1"/>
</dbReference>
<feature type="domain" description="Enoyl reductase (ER)" evidence="1">
    <location>
        <begin position="14"/>
        <end position="334"/>
    </location>
</feature>
<dbReference type="STRING" id="393003.SAMN05660461_5411"/>
<evidence type="ECO:0000313" key="2">
    <source>
        <dbReference type="EMBL" id="SKD09522.1"/>
    </source>
</evidence>
<dbReference type="Gene3D" id="3.40.50.720">
    <property type="entry name" value="NAD(P)-binding Rossmann-like Domain"/>
    <property type="match status" value="1"/>
</dbReference>
<organism evidence="2 3">
    <name type="scientific">Chitinophaga ginsengisegetis</name>
    <dbReference type="NCBI Taxonomy" id="393003"/>
    <lineage>
        <taxon>Bacteria</taxon>
        <taxon>Pseudomonadati</taxon>
        <taxon>Bacteroidota</taxon>
        <taxon>Chitinophagia</taxon>
        <taxon>Chitinophagales</taxon>
        <taxon>Chitinophagaceae</taxon>
        <taxon>Chitinophaga</taxon>
    </lineage>
</organism>
<dbReference type="Pfam" id="PF08240">
    <property type="entry name" value="ADH_N"/>
    <property type="match status" value="1"/>
</dbReference>
<dbReference type="AlphaFoldDB" id="A0A1T5PA15"/>
<evidence type="ECO:0000259" key="1">
    <source>
        <dbReference type="SMART" id="SM00829"/>
    </source>
</evidence>
<reference evidence="2 3" key="1">
    <citation type="submission" date="2017-02" db="EMBL/GenBank/DDBJ databases">
        <authorList>
            <person name="Peterson S.W."/>
        </authorList>
    </citation>
    <scope>NUCLEOTIDE SEQUENCE [LARGE SCALE GENOMIC DNA]</scope>
    <source>
        <strain evidence="2 3">DSM 18108</strain>
    </source>
</reference>
<dbReference type="InterPro" id="IPR052585">
    <property type="entry name" value="Lipid_raft_assoc_Zn_ADH"/>
</dbReference>
<keyword evidence="3" id="KW-1185">Reference proteome</keyword>
<dbReference type="InterPro" id="IPR011032">
    <property type="entry name" value="GroES-like_sf"/>
</dbReference>
<accession>A0A1T5PA15</accession>
<dbReference type="Proteomes" id="UP000190166">
    <property type="component" value="Unassembled WGS sequence"/>
</dbReference>
<dbReference type="PANTHER" id="PTHR43482:SF1">
    <property type="entry name" value="PROTEIN AST1-RELATED"/>
    <property type="match status" value="1"/>
</dbReference>
<dbReference type="PANTHER" id="PTHR43482">
    <property type="entry name" value="PROTEIN AST1-RELATED"/>
    <property type="match status" value="1"/>
</dbReference>
<dbReference type="SUPFAM" id="SSF51735">
    <property type="entry name" value="NAD(P)-binding Rossmann-fold domains"/>
    <property type="match status" value="1"/>
</dbReference>
<dbReference type="CDD" id="cd05289">
    <property type="entry name" value="MDR_like_2"/>
    <property type="match status" value="1"/>
</dbReference>
<protein>
    <submittedName>
        <fullName evidence="2">NADPH:quinone reductase</fullName>
    </submittedName>
</protein>
<name>A0A1T5PA15_9BACT</name>
<sequence length="347" mass="36758">MKHQMQAIILNDFGGVENFSMTTMPIPEPGDDGVLVQIAAAAFNPIDYQIRQGATERKRMHSPVLGREFSGVVVKTGKAVTQFSPGDAVMAASGSMGSNGTYAEYISVPQDILVHKPAGISFATAAAIPTASLTALQCINRLGLSPEAPVFISGAAGGVGLVLVKLLLHAGFTQLLATAGSEESTQQLVSAGLSVSQIINYRQPGLLQAILHQREGKMFDACIDLVGGTMSELSAALLTTNGIYQDVTALTTAAARETLFNKGAVIMNISNYAYSLTGNFKYYGDGLRQITTLLETGALLPSPVWITGGFSVDTVQRSHQLLELNQSKGRKLVMALFSNDKLMTTDI</sequence>
<evidence type="ECO:0000313" key="3">
    <source>
        <dbReference type="Proteomes" id="UP000190166"/>
    </source>
</evidence>
<dbReference type="RefSeq" id="WP_235016036.1">
    <property type="nucleotide sequence ID" value="NZ_FUZZ01000005.1"/>
</dbReference>
<dbReference type="GO" id="GO:0016491">
    <property type="term" value="F:oxidoreductase activity"/>
    <property type="evidence" value="ECO:0007669"/>
    <property type="project" value="InterPro"/>
</dbReference>